<dbReference type="AlphaFoldDB" id="A0A1V4JM78"/>
<dbReference type="EMBL" id="LSYS01006902">
    <property type="protein sequence ID" value="OPJ72857.1"/>
    <property type="molecule type" value="Genomic_DNA"/>
</dbReference>
<accession>A0A1V4JM78</accession>
<protein>
    <submittedName>
        <fullName evidence="2">Uncharacterized protein</fullName>
    </submittedName>
</protein>
<gene>
    <name evidence="2" type="ORF">AV530_005346</name>
</gene>
<organism evidence="2 3">
    <name type="scientific">Patagioenas fasciata monilis</name>
    <dbReference type="NCBI Taxonomy" id="372326"/>
    <lineage>
        <taxon>Eukaryota</taxon>
        <taxon>Metazoa</taxon>
        <taxon>Chordata</taxon>
        <taxon>Craniata</taxon>
        <taxon>Vertebrata</taxon>
        <taxon>Euteleostomi</taxon>
        <taxon>Archelosauria</taxon>
        <taxon>Archosauria</taxon>
        <taxon>Dinosauria</taxon>
        <taxon>Saurischia</taxon>
        <taxon>Theropoda</taxon>
        <taxon>Coelurosauria</taxon>
        <taxon>Aves</taxon>
        <taxon>Neognathae</taxon>
        <taxon>Neoaves</taxon>
        <taxon>Columbimorphae</taxon>
        <taxon>Columbiformes</taxon>
        <taxon>Columbidae</taxon>
        <taxon>Patagioenas</taxon>
    </lineage>
</organism>
<feature type="compositionally biased region" description="Polar residues" evidence="1">
    <location>
        <begin position="166"/>
        <end position="187"/>
    </location>
</feature>
<feature type="region of interest" description="Disordered" evidence="1">
    <location>
        <begin position="165"/>
        <end position="211"/>
    </location>
</feature>
<proteinExistence type="predicted"/>
<keyword evidence="3" id="KW-1185">Reference proteome</keyword>
<evidence type="ECO:0000313" key="3">
    <source>
        <dbReference type="Proteomes" id="UP000190648"/>
    </source>
</evidence>
<feature type="compositionally biased region" description="Polar residues" evidence="1">
    <location>
        <begin position="201"/>
        <end position="211"/>
    </location>
</feature>
<name>A0A1V4JM78_PATFA</name>
<evidence type="ECO:0000256" key="1">
    <source>
        <dbReference type="SAM" id="MobiDB-lite"/>
    </source>
</evidence>
<comment type="caution">
    <text evidence="2">The sequence shown here is derived from an EMBL/GenBank/DDBJ whole genome shotgun (WGS) entry which is preliminary data.</text>
</comment>
<reference evidence="2 3" key="1">
    <citation type="submission" date="2016-02" db="EMBL/GenBank/DDBJ databases">
        <title>Band-tailed pigeon sequencing and assembly.</title>
        <authorList>
            <person name="Soares A.E."/>
            <person name="Novak B.J."/>
            <person name="Rice E.S."/>
            <person name="O'Connell B."/>
            <person name="Chang D."/>
            <person name="Weber S."/>
            <person name="Shapiro B."/>
        </authorList>
    </citation>
    <scope>NUCLEOTIDE SEQUENCE [LARGE SCALE GENOMIC DNA]</scope>
    <source>
        <strain evidence="2">BTP2013</strain>
        <tissue evidence="2">Blood</tissue>
    </source>
</reference>
<dbReference type="Proteomes" id="UP000190648">
    <property type="component" value="Unassembled WGS sequence"/>
</dbReference>
<evidence type="ECO:0000313" key="2">
    <source>
        <dbReference type="EMBL" id="OPJ72857.1"/>
    </source>
</evidence>
<sequence length="211" mass="23426">MMQTGTGFQQCIWNNLVTKVFMKNKDLSFWSFQVLQAEVDVAQLLQAPQWDEKESPGGTASLPGLSRDHECVESSLQIRMYNAMAFVVSQGAAQVPSTLLLGPCCWFAEEEIKRESAEVSEVLPYQEERYSHEVLCVVPKTKFLGPSSRNVSLVPWVYPKEKNLQHAESASPPSTRISALATSQPQGQVPGAQENIPLIDSRTQAPSKFKP</sequence>